<reference evidence="10" key="2">
    <citation type="submission" date="2014-05" db="EMBL/GenBank/DDBJ databases">
        <title>Draft genome sequence of Virgibacillus massiliensis Vm-5.</title>
        <authorList>
            <person name="Khelaifia S."/>
            <person name="Croce O."/>
            <person name="Lagier J.C."/>
            <person name="Raoult D."/>
        </authorList>
    </citation>
    <scope>NUCLEOTIDE SEQUENCE [LARGE SCALE GENOMIC DNA]</scope>
    <source>
        <strain evidence="10">Vm-5</strain>
    </source>
</reference>
<dbReference type="Pfam" id="PF03547">
    <property type="entry name" value="Mem_trans"/>
    <property type="match status" value="2"/>
</dbReference>
<evidence type="ECO:0000256" key="3">
    <source>
        <dbReference type="ARBA" id="ARBA00022448"/>
    </source>
</evidence>
<keyword evidence="4" id="KW-1003">Cell membrane</keyword>
<dbReference type="STRING" id="1462526.BN990_00956"/>
<feature type="transmembrane region" description="Helical" evidence="8">
    <location>
        <begin position="57"/>
        <end position="75"/>
    </location>
</feature>
<dbReference type="RefSeq" id="WP_038242691.1">
    <property type="nucleotide sequence ID" value="NZ_BNER01000010.1"/>
</dbReference>
<comment type="similarity">
    <text evidence="2">Belongs to the auxin efflux carrier (TC 2.A.69) family.</text>
</comment>
<keyword evidence="6 8" id="KW-1133">Transmembrane helix</keyword>
<evidence type="ECO:0000256" key="8">
    <source>
        <dbReference type="SAM" id="Phobius"/>
    </source>
</evidence>
<dbReference type="eggNOG" id="COG0679">
    <property type="taxonomic scope" value="Bacteria"/>
</dbReference>
<evidence type="ECO:0000256" key="5">
    <source>
        <dbReference type="ARBA" id="ARBA00022692"/>
    </source>
</evidence>
<dbReference type="InterPro" id="IPR038770">
    <property type="entry name" value="Na+/solute_symporter_sf"/>
</dbReference>
<feature type="transmembrane region" description="Helical" evidence="8">
    <location>
        <begin position="32"/>
        <end position="50"/>
    </location>
</feature>
<evidence type="ECO:0000256" key="6">
    <source>
        <dbReference type="ARBA" id="ARBA00022989"/>
    </source>
</evidence>
<dbReference type="GO" id="GO:0005886">
    <property type="term" value="C:plasma membrane"/>
    <property type="evidence" value="ECO:0007669"/>
    <property type="project" value="UniProtKB-SubCell"/>
</dbReference>
<keyword evidence="5 8" id="KW-0812">Transmembrane</keyword>
<evidence type="ECO:0000256" key="2">
    <source>
        <dbReference type="ARBA" id="ARBA00010145"/>
    </source>
</evidence>
<organism evidence="9 10">
    <name type="scientific">Virgibacillus massiliensis</name>
    <dbReference type="NCBI Taxonomy" id="1462526"/>
    <lineage>
        <taxon>Bacteria</taxon>
        <taxon>Bacillati</taxon>
        <taxon>Bacillota</taxon>
        <taxon>Bacilli</taxon>
        <taxon>Bacillales</taxon>
        <taxon>Bacillaceae</taxon>
        <taxon>Virgibacillus</taxon>
    </lineage>
</organism>
<evidence type="ECO:0000256" key="4">
    <source>
        <dbReference type="ARBA" id="ARBA00022475"/>
    </source>
</evidence>
<accession>A0A024Q861</accession>
<dbReference type="PANTHER" id="PTHR36838:SF1">
    <property type="entry name" value="SLR1864 PROTEIN"/>
    <property type="match status" value="1"/>
</dbReference>
<comment type="caution">
    <text evidence="9">The sequence shown here is derived from an EMBL/GenBank/DDBJ whole genome shotgun (WGS) entry which is preliminary data.</text>
</comment>
<keyword evidence="7 8" id="KW-0472">Membrane</keyword>
<evidence type="ECO:0000313" key="10">
    <source>
        <dbReference type="Proteomes" id="UP000028875"/>
    </source>
</evidence>
<name>A0A024Q861_9BACI</name>
<dbReference type="InterPro" id="IPR004776">
    <property type="entry name" value="Mem_transp_PIN-like"/>
</dbReference>
<keyword evidence="10" id="KW-1185">Reference proteome</keyword>
<evidence type="ECO:0000313" key="9">
    <source>
        <dbReference type="EMBL" id="CDQ38684.1"/>
    </source>
</evidence>
<gene>
    <name evidence="9" type="ORF">BN990_00956</name>
</gene>
<dbReference type="PANTHER" id="PTHR36838">
    <property type="entry name" value="AUXIN EFFLUX CARRIER FAMILY PROTEIN"/>
    <property type="match status" value="1"/>
</dbReference>
<proteinExistence type="inferred from homology"/>
<keyword evidence="3" id="KW-0813">Transport</keyword>
<feature type="transmembrane region" description="Helical" evidence="8">
    <location>
        <begin position="244"/>
        <end position="266"/>
    </location>
</feature>
<dbReference type="GO" id="GO:0055085">
    <property type="term" value="P:transmembrane transport"/>
    <property type="evidence" value="ECO:0007669"/>
    <property type="project" value="InterPro"/>
</dbReference>
<dbReference type="EMBL" id="CCDP010000001">
    <property type="protein sequence ID" value="CDQ38684.1"/>
    <property type="molecule type" value="Genomic_DNA"/>
</dbReference>
<evidence type="ECO:0000256" key="1">
    <source>
        <dbReference type="ARBA" id="ARBA00004651"/>
    </source>
</evidence>
<dbReference type="AlphaFoldDB" id="A0A024Q861"/>
<feature type="transmembrane region" description="Helical" evidence="8">
    <location>
        <begin position="278"/>
        <end position="297"/>
    </location>
</feature>
<dbReference type="Proteomes" id="UP000028875">
    <property type="component" value="Unassembled WGS sequence"/>
</dbReference>
<feature type="transmembrane region" description="Helical" evidence="8">
    <location>
        <begin position="118"/>
        <end position="142"/>
    </location>
</feature>
<dbReference type="OrthoDB" id="527159at2"/>
<dbReference type="Gene3D" id="1.20.1530.20">
    <property type="match status" value="1"/>
</dbReference>
<evidence type="ECO:0000256" key="7">
    <source>
        <dbReference type="ARBA" id="ARBA00023136"/>
    </source>
</evidence>
<feature type="transmembrane region" description="Helical" evidence="8">
    <location>
        <begin position="154"/>
        <end position="174"/>
    </location>
</feature>
<protein>
    <submittedName>
        <fullName evidence="9">Auxin efflux carrier</fullName>
    </submittedName>
</protein>
<comment type="subcellular location">
    <subcellularLocation>
        <location evidence="1">Cell membrane</location>
        <topology evidence="1">Multi-pass membrane protein</topology>
    </subcellularLocation>
</comment>
<sequence>MMLFLSVILPIMAVFASGFILQRIRILDVKSISTVSLYILSPALIFVTLYDAEYDSGFFIILIYMFVLFYLMVALNKLLARIFKWEPDTESASILATGFMNSGNYGLPVVLFSVGEAAVPYAIFIMVVQALQNNFFGIYYASRSTNGIRRACENILKMPTTYAAILAFIFKYVAVPIPDAIHSTLAMVGDAAIPVMMIMLGMQLGSITGLKLNWQVVTSAVTLKMIIAPAIAYLFVFIVDVDPIIASVLIIISAMPTAATTTMYAIEFDSEPELVSSITLISTLVSIVTLSVLLNIVI</sequence>
<reference evidence="9 10" key="1">
    <citation type="submission" date="2014-03" db="EMBL/GenBank/DDBJ databases">
        <authorList>
            <person name="Urmite Genomes U."/>
        </authorList>
    </citation>
    <scope>NUCLEOTIDE SEQUENCE [LARGE SCALE GENOMIC DNA]</scope>
    <source>
        <strain evidence="9 10">Vm-5</strain>
    </source>
</reference>